<organism evidence="1 2">
    <name type="scientific">Paracraurococcus lichenis</name>
    <dbReference type="NCBI Taxonomy" id="3064888"/>
    <lineage>
        <taxon>Bacteria</taxon>
        <taxon>Pseudomonadati</taxon>
        <taxon>Pseudomonadota</taxon>
        <taxon>Alphaproteobacteria</taxon>
        <taxon>Acetobacterales</taxon>
        <taxon>Roseomonadaceae</taxon>
        <taxon>Paracraurococcus</taxon>
    </lineage>
</organism>
<dbReference type="PANTHER" id="PTHR35802">
    <property type="entry name" value="PROTEASE SYNTHASE AND SPORULATION PROTEIN PAI 2"/>
    <property type="match status" value="1"/>
</dbReference>
<protein>
    <submittedName>
        <fullName evidence="1">FMN-binding negative transcriptional regulator</fullName>
    </submittedName>
</protein>
<dbReference type="PANTHER" id="PTHR35802:SF1">
    <property type="entry name" value="PROTEASE SYNTHASE AND SPORULATION PROTEIN PAI 2"/>
    <property type="match status" value="1"/>
</dbReference>
<dbReference type="SUPFAM" id="SSF50475">
    <property type="entry name" value="FMN-binding split barrel"/>
    <property type="match status" value="1"/>
</dbReference>
<evidence type="ECO:0000313" key="1">
    <source>
        <dbReference type="EMBL" id="MDO9712232.1"/>
    </source>
</evidence>
<accession>A0ABT9E7P7</accession>
<comment type="caution">
    <text evidence="1">The sequence shown here is derived from an EMBL/GenBank/DDBJ whole genome shotgun (WGS) entry which is preliminary data.</text>
</comment>
<dbReference type="Gene3D" id="2.30.110.10">
    <property type="entry name" value="Electron Transport, Fmn-binding Protein, Chain A"/>
    <property type="match status" value="1"/>
</dbReference>
<dbReference type="EMBL" id="JAUTWS010000043">
    <property type="protein sequence ID" value="MDO9712232.1"/>
    <property type="molecule type" value="Genomic_DNA"/>
</dbReference>
<dbReference type="RefSeq" id="WP_305107088.1">
    <property type="nucleotide sequence ID" value="NZ_JAUTWS010000043.1"/>
</dbReference>
<evidence type="ECO:0000313" key="2">
    <source>
        <dbReference type="Proteomes" id="UP001243009"/>
    </source>
</evidence>
<dbReference type="InterPro" id="IPR007396">
    <property type="entry name" value="TR_PAI2-type"/>
</dbReference>
<dbReference type="Pfam" id="PF04299">
    <property type="entry name" value="FMN_bind_2"/>
    <property type="match status" value="1"/>
</dbReference>
<proteinExistence type="predicted"/>
<gene>
    <name evidence="1" type="ORF">Q7A36_28070</name>
</gene>
<reference evidence="1 2" key="1">
    <citation type="submission" date="2023-08" db="EMBL/GenBank/DDBJ databases">
        <title>The draft genome sequence of Paracraurococcus sp. LOR1-02.</title>
        <authorList>
            <person name="Kingkaew E."/>
            <person name="Tanasupawat S."/>
        </authorList>
    </citation>
    <scope>NUCLEOTIDE SEQUENCE [LARGE SCALE GENOMIC DNA]</scope>
    <source>
        <strain evidence="1 2">LOR1-02</strain>
    </source>
</reference>
<name>A0ABT9E7P7_9PROT</name>
<dbReference type="Proteomes" id="UP001243009">
    <property type="component" value="Unassembled WGS sequence"/>
</dbReference>
<sequence>MVTPAGHLPTALLHHGRGHSPPEEDPCGTLYGHLARANPQWRLPPAGDAMALFMGPDAYVSPAWYPSKQEHQKVVPTWNYVAVHAYGPLEFFEDADRLLEVVTRLTDLHERPRAEPWTVTDAPEAFVRAQLRGIVGLRLPIARLEGKRKMSQNRSAPDRAGVAAGLAESDLASDRAVAALIST</sequence>
<keyword evidence="2" id="KW-1185">Reference proteome</keyword>
<dbReference type="PIRSF" id="PIRSF010372">
    <property type="entry name" value="PaiB"/>
    <property type="match status" value="1"/>
</dbReference>
<dbReference type="InterPro" id="IPR012349">
    <property type="entry name" value="Split_barrel_FMN-bd"/>
</dbReference>